<keyword evidence="2" id="KW-0732">Signal</keyword>
<feature type="region of interest" description="Disordered" evidence="1">
    <location>
        <begin position="165"/>
        <end position="215"/>
    </location>
</feature>
<name>A0A0A2LTJ2_9FLAO</name>
<proteinExistence type="predicted"/>
<dbReference type="STRING" id="1406840.Q763_05995"/>
<evidence type="ECO:0000313" key="3">
    <source>
        <dbReference type="EMBL" id="KGO82641.1"/>
    </source>
</evidence>
<evidence type="ECO:0008006" key="5">
    <source>
        <dbReference type="Google" id="ProtNLM"/>
    </source>
</evidence>
<feature type="region of interest" description="Disordered" evidence="1">
    <location>
        <begin position="111"/>
        <end position="130"/>
    </location>
</feature>
<reference evidence="3 4" key="1">
    <citation type="submission" date="2013-09" db="EMBL/GenBank/DDBJ databases">
        <authorList>
            <person name="Zeng Z."/>
            <person name="Chen C."/>
        </authorList>
    </citation>
    <scope>NUCLEOTIDE SEQUENCE [LARGE SCALE GENOMIC DNA]</scope>
    <source>
        <strain evidence="3 4">F44-8</strain>
    </source>
</reference>
<feature type="chain" id="PRO_5002002539" description="DUF4367 domain-containing protein" evidence="2">
    <location>
        <begin position="18"/>
        <end position="348"/>
    </location>
</feature>
<feature type="compositionally biased region" description="Acidic residues" evidence="1">
    <location>
        <begin position="179"/>
        <end position="208"/>
    </location>
</feature>
<comment type="caution">
    <text evidence="3">The sequence shown here is derived from an EMBL/GenBank/DDBJ whole genome shotgun (WGS) entry which is preliminary data.</text>
</comment>
<accession>A0A0A2LTJ2</accession>
<evidence type="ECO:0000256" key="2">
    <source>
        <dbReference type="SAM" id="SignalP"/>
    </source>
</evidence>
<dbReference type="RefSeq" id="WP_035132111.1">
    <property type="nucleotide sequence ID" value="NZ_JRLV01000005.1"/>
</dbReference>
<keyword evidence="4" id="KW-1185">Reference proteome</keyword>
<dbReference type="EMBL" id="JRLV01000005">
    <property type="protein sequence ID" value="KGO82641.1"/>
    <property type="molecule type" value="Genomic_DNA"/>
</dbReference>
<dbReference type="PROSITE" id="PS51257">
    <property type="entry name" value="PROKAR_LIPOPROTEIN"/>
    <property type="match status" value="1"/>
</dbReference>
<feature type="compositionally biased region" description="Polar residues" evidence="1">
    <location>
        <begin position="111"/>
        <end position="120"/>
    </location>
</feature>
<dbReference type="AlphaFoldDB" id="A0A0A2LTJ2"/>
<protein>
    <recommendedName>
        <fullName evidence="5">DUF4367 domain-containing protein</fullName>
    </recommendedName>
</protein>
<evidence type="ECO:0000256" key="1">
    <source>
        <dbReference type="SAM" id="MobiDB-lite"/>
    </source>
</evidence>
<sequence length="348" mass="37802">MKTKLFILGACAALVLAACSKDENQNTNDFTLKASEEYSIAALQANAMKGLKQKFVFEANGEEAVIHVESGVKIRVQTSTVKVGGQPYFGPVVVEYVEVFGRGAMLTANKTTSGLTNQPQFEDDTRPQPLISGGEFFVDMKTEEGESIDEGAEYQLEVPVELTGGEADEDMTSWTGNQEDTDGDGEADDEGDVTWDEDEAGDGDDDNGDGDKDVPVENGEYILKLKEFGWCNIDKLAEYPNPKTTIFVDVPNGFDDTNSKVYLAFEGQQNMLVSLDHYDAGTELFGETYNLLPLGEQCHIIFASGQGGQWIYSIQTITITVNGIYVVTPGSLVTATQADVINMLNSLP</sequence>
<organism evidence="3 4">
    <name type="scientific">Flavobacterium beibuense F44-8</name>
    <dbReference type="NCBI Taxonomy" id="1406840"/>
    <lineage>
        <taxon>Bacteria</taxon>
        <taxon>Pseudomonadati</taxon>
        <taxon>Bacteroidota</taxon>
        <taxon>Flavobacteriia</taxon>
        <taxon>Flavobacteriales</taxon>
        <taxon>Flavobacteriaceae</taxon>
        <taxon>Flavobacterium</taxon>
    </lineage>
</organism>
<dbReference type="Proteomes" id="UP000030129">
    <property type="component" value="Unassembled WGS sequence"/>
</dbReference>
<evidence type="ECO:0000313" key="4">
    <source>
        <dbReference type="Proteomes" id="UP000030129"/>
    </source>
</evidence>
<dbReference type="eggNOG" id="ENOG502Z9ED">
    <property type="taxonomic scope" value="Bacteria"/>
</dbReference>
<gene>
    <name evidence="3" type="ORF">Q763_05995</name>
</gene>
<feature type="signal peptide" evidence="2">
    <location>
        <begin position="1"/>
        <end position="17"/>
    </location>
</feature>